<dbReference type="AlphaFoldDB" id="A0A8S3ZBE6"/>
<comment type="caution">
    <text evidence="13">The sequence shown here is derived from an EMBL/GenBank/DDBJ whole genome shotgun (WGS) entry which is preliminary data.</text>
</comment>
<organism evidence="13 14">
    <name type="scientific">Candidula unifasciata</name>
    <dbReference type="NCBI Taxonomy" id="100452"/>
    <lineage>
        <taxon>Eukaryota</taxon>
        <taxon>Metazoa</taxon>
        <taxon>Spiralia</taxon>
        <taxon>Lophotrochozoa</taxon>
        <taxon>Mollusca</taxon>
        <taxon>Gastropoda</taxon>
        <taxon>Heterobranchia</taxon>
        <taxon>Euthyneura</taxon>
        <taxon>Panpulmonata</taxon>
        <taxon>Eupulmonata</taxon>
        <taxon>Stylommatophora</taxon>
        <taxon>Helicina</taxon>
        <taxon>Helicoidea</taxon>
        <taxon>Geomitridae</taxon>
        <taxon>Candidula</taxon>
    </lineage>
</organism>
<evidence type="ECO:0000256" key="9">
    <source>
        <dbReference type="ARBA" id="ARBA00023201"/>
    </source>
</evidence>
<gene>
    <name evidence="13" type="ORF">CUNI_LOCUS10723</name>
</gene>
<keyword evidence="4 11" id="KW-0812">Transmembrane</keyword>
<name>A0A8S3ZBE6_9EUPU</name>
<dbReference type="PRINTS" id="PR01078">
    <property type="entry name" value="AMINACHANNEL"/>
</dbReference>
<evidence type="ECO:0000313" key="13">
    <source>
        <dbReference type="EMBL" id="CAG5125165.1"/>
    </source>
</evidence>
<proteinExistence type="inferred from homology"/>
<keyword evidence="5 12" id="KW-1133">Transmembrane helix</keyword>
<keyword evidence="6" id="KW-0915">Sodium</keyword>
<evidence type="ECO:0000256" key="10">
    <source>
        <dbReference type="ARBA" id="ARBA00023303"/>
    </source>
</evidence>
<accession>A0A8S3ZBE6</accession>
<feature type="transmembrane region" description="Helical" evidence="12">
    <location>
        <begin position="43"/>
        <end position="61"/>
    </location>
</feature>
<dbReference type="GO" id="GO:0005886">
    <property type="term" value="C:plasma membrane"/>
    <property type="evidence" value="ECO:0007669"/>
    <property type="project" value="TreeGrafter"/>
</dbReference>
<sequence length="477" mass="53474">MGGSETEESETNSLKKLYEEFGGSTSMHGINRVLTTTSTWKRCVWSVLFLFGVAFAVYQFVITMEDFYSYPVTTVVTLKQETTAIFPGVTFCNLNKKRKSMIDPELLAAISLLEETEEAAGDAILNGLMYNDSMVNGDKAGHQISNMLMKCIFNRRECFSDNFTKIETASYGTCYTFEITDPELQWATRPGPQTGLLLEINIEHYEYLPTTSKAGVLVIVHPVDETPFPEDGGILAHPGVITSIGVKQELTQRLPSPYSNCISADVQSSSLRSLFANKRYMQNACMKSCFQLAVHEKCKCCNVDLPCDYYKILNVDRTTSESNHSLPICSTPAELLCESQVENLFLKSELDCDELCPPVCDRTTFDTVVSAGLWPSDLSSDSVETITNSSVVGNMTFTDYISFERFIRSNFLKIDVFLDTLEFKEFTTQAKYDWNLLLGTVSGLLGLWLGFSLLTAMEIVEVLIDTVVFCTRRRKKK</sequence>
<evidence type="ECO:0000313" key="14">
    <source>
        <dbReference type="Proteomes" id="UP000678393"/>
    </source>
</evidence>
<dbReference type="Pfam" id="PF00858">
    <property type="entry name" value="ASC"/>
    <property type="match status" value="1"/>
</dbReference>
<keyword evidence="2 11" id="KW-0813">Transport</keyword>
<keyword evidence="14" id="KW-1185">Reference proteome</keyword>
<evidence type="ECO:0000256" key="8">
    <source>
        <dbReference type="ARBA" id="ARBA00023136"/>
    </source>
</evidence>
<evidence type="ECO:0000256" key="3">
    <source>
        <dbReference type="ARBA" id="ARBA00022461"/>
    </source>
</evidence>
<dbReference type="EMBL" id="CAJHNH020001972">
    <property type="protein sequence ID" value="CAG5125165.1"/>
    <property type="molecule type" value="Genomic_DNA"/>
</dbReference>
<keyword evidence="9 11" id="KW-0739">Sodium transport</keyword>
<dbReference type="Gene3D" id="2.60.470.10">
    <property type="entry name" value="Acid-sensing ion channels like domains"/>
    <property type="match status" value="1"/>
</dbReference>
<keyword evidence="8 12" id="KW-0472">Membrane</keyword>
<evidence type="ECO:0000256" key="4">
    <source>
        <dbReference type="ARBA" id="ARBA00022692"/>
    </source>
</evidence>
<dbReference type="Gene3D" id="1.10.287.770">
    <property type="entry name" value="YojJ-like"/>
    <property type="match status" value="1"/>
</dbReference>
<evidence type="ECO:0000256" key="2">
    <source>
        <dbReference type="ARBA" id="ARBA00022448"/>
    </source>
</evidence>
<evidence type="ECO:0000256" key="6">
    <source>
        <dbReference type="ARBA" id="ARBA00023053"/>
    </source>
</evidence>
<evidence type="ECO:0000256" key="7">
    <source>
        <dbReference type="ARBA" id="ARBA00023065"/>
    </source>
</evidence>
<evidence type="ECO:0000256" key="11">
    <source>
        <dbReference type="RuleBase" id="RU000679"/>
    </source>
</evidence>
<evidence type="ECO:0000256" key="5">
    <source>
        <dbReference type="ARBA" id="ARBA00022989"/>
    </source>
</evidence>
<protein>
    <submittedName>
        <fullName evidence="13">Uncharacterized protein</fullName>
    </submittedName>
</protein>
<dbReference type="InterPro" id="IPR001873">
    <property type="entry name" value="ENaC"/>
</dbReference>
<dbReference type="GO" id="GO:0015280">
    <property type="term" value="F:ligand-gated sodium channel activity"/>
    <property type="evidence" value="ECO:0007669"/>
    <property type="project" value="TreeGrafter"/>
</dbReference>
<feature type="transmembrane region" description="Helical" evidence="12">
    <location>
        <begin position="445"/>
        <end position="470"/>
    </location>
</feature>
<dbReference type="PANTHER" id="PTHR11690:SF248">
    <property type="entry name" value="PICKPOCKET 17, ISOFORM A"/>
    <property type="match status" value="1"/>
</dbReference>
<keyword evidence="3 11" id="KW-0894">Sodium channel</keyword>
<reference evidence="13" key="1">
    <citation type="submission" date="2021-04" db="EMBL/GenBank/DDBJ databases">
        <authorList>
            <consortium name="Molecular Ecology Group"/>
        </authorList>
    </citation>
    <scope>NUCLEOTIDE SEQUENCE</scope>
</reference>
<comment type="similarity">
    <text evidence="11">Belongs to the amiloride-sensitive sodium channel (TC 1.A.6) family.</text>
</comment>
<comment type="subcellular location">
    <subcellularLocation>
        <location evidence="1">Membrane</location>
        <topology evidence="1">Multi-pass membrane protein</topology>
    </subcellularLocation>
</comment>
<dbReference type="PANTHER" id="PTHR11690">
    <property type="entry name" value="AMILORIDE-SENSITIVE SODIUM CHANNEL-RELATED"/>
    <property type="match status" value="1"/>
</dbReference>
<evidence type="ECO:0000256" key="12">
    <source>
        <dbReference type="SAM" id="Phobius"/>
    </source>
</evidence>
<dbReference type="OrthoDB" id="6021021at2759"/>
<evidence type="ECO:0000256" key="1">
    <source>
        <dbReference type="ARBA" id="ARBA00004141"/>
    </source>
</evidence>
<dbReference type="Proteomes" id="UP000678393">
    <property type="component" value="Unassembled WGS sequence"/>
</dbReference>
<keyword evidence="10 11" id="KW-0407">Ion channel</keyword>
<keyword evidence="7 11" id="KW-0406">Ion transport</keyword>